<name>A0A2Z6P9G1_TRISU</name>
<protein>
    <recommendedName>
        <fullName evidence="1">F-box/LRR-repeat protein 15/At3g58940/PEG3-like LRR domain-containing protein</fullName>
    </recommendedName>
</protein>
<dbReference type="Pfam" id="PF24758">
    <property type="entry name" value="LRR_At5g56370"/>
    <property type="match status" value="1"/>
</dbReference>
<dbReference type="PANTHER" id="PTHR31900:SF30">
    <property type="entry name" value="SUPERFAMILY PROTEIN, PUTATIVE-RELATED"/>
    <property type="match status" value="1"/>
</dbReference>
<dbReference type="InterPro" id="IPR055411">
    <property type="entry name" value="LRR_FXL15/At3g58940/PEG3-like"/>
</dbReference>
<dbReference type="Gene3D" id="3.80.10.10">
    <property type="entry name" value="Ribonuclease Inhibitor"/>
    <property type="match status" value="1"/>
</dbReference>
<dbReference type="PANTHER" id="PTHR31900">
    <property type="entry name" value="F-BOX/RNI SUPERFAMILY PROTEIN-RELATED"/>
    <property type="match status" value="1"/>
</dbReference>
<dbReference type="EMBL" id="DF973758">
    <property type="protein sequence ID" value="GAU39367.1"/>
    <property type="molecule type" value="Genomic_DNA"/>
</dbReference>
<accession>A0A2Z6P9G1</accession>
<keyword evidence="3" id="KW-1185">Reference proteome</keyword>
<dbReference type="SUPFAM" id="SSF52047">
    <property type="entry name" value="RNI-like"/>
    <property type="match status" value="1"/>
</dbReference>
<feature type="domain" description="F-box/LRR-repeat protein 15/At3g58940/PEG3-like LRR" evidence="1">
    <location>
        <begin position="2"/>
        <end position="109"/>
    </location>
</feature>
<sequence>MWLNAATGPHLQELSLTIFNCHGCTDLVLPPSLFNSTNLVSLCLDGAIHMKVQESLVYFPSLKMLKINNVSLDSVVALLSRCPVLETFDINFFTQSLTNHVPPSSKSLKFTNDDFAWTYIEIDSHYPEGTTLGILDNLQSVVESYLDVFSPRESKFVDPILYLLRDEDIYGEREIHMRLCRSTSKVKLYC</sequence>
<dbReference type="InterPro" id="IPR032675">
    <property type="entry name" value="LRR_dom_sf"/>
</dbReference>
<gene>
    <name evidence="2" type="ORF">TSUD_370250</name>
</gene>
<organism evidence="2 3">
    <name type="scientific">Trifolium subterraneum</name>
    <name type="common">Subterranean clover</name>
    <dbReference type="NCBI Taxonomy" id="3900"/>
    <lineage>
        <taxon>Eukaryota</taxon>
        <taxon>Viridiplantae</taxon>
        <taxon>Streptophyta</taxon>
        <taxon>Embryophyta</taxon>
        <taxon>Tracheophyta</taxon>
        <taxon>Spermatophyta</taxon>
        <taxon>Magnoliopsida</taxon>
        <taxon>eudicotyledons</taxon>
        <taxon>Gunneridae</taxon>
        <taxon>Pentapetalae</taxon>
        <taxon>rosids</taxon>
        <taxon>fabids</taxon>
        <taxon>Fabales</taxon>
        <taxon>Fabaceae</taxon>
        <taxon>Papilionoideae</taxon>
        <taxon>50 kb inversion clade</taxon>
        <taxon>NPAAA clade</taxon>
        <taxon>Hologalegina</taxon>
        <taxon>IRL clade</taxon>
        <taxon>Trifolieae</taxon>
        <taxon>Trifolium</taxon>
    </lineage>
</organism>
<dbReference type="InterPro" id="IPR050232">
    <property type="entry name" value="FBL13/AtMIF1-like"/>
</dbReference>
<dbReference type="Proteomes" id="UP000242715">
    <property type="component" value="Unassembled WGS sequence"/>
</dbReference>
<dbReference type="AlphaFoldDB" id="A0A2Z6P9G1"/>
<dbReference type="OrthoDB" id="1411830at2759"/>
<evidence type="ECO:0000313" key="3">
    <source>
        <dbReference type="Proteomes" id="UP000242715"/>
    </source>
</evidence>
<reference evidence="3" key="1">
    <citation type="journal article" date="2017" name="Front. Plant Sci.">
        <title>Climate Clever Clovers: New Paradigm to Reduce the Environmental Footprint of Ruminants by Breeding Low Methanogenic Forages Utilizing Haplotype Variation.</title>
        <authorList>
            <person name="Kaur P."/>
            <person name="Appels R."/>
            <person name="Bayer P.E."/>
            <person name="Keeble-Gagnere G."/>
            <person name="Wang J."/>
            <person name="Hirakawa H."/>
            <person name="Shirasawa K."/>
            <person name="Vercoe P."/>
            <person name="Stefanova K."/>
            <person name="Durmic Z."/>
            <person name="Nichols P."/>
            <person name="Revell C."/>
            <person name="Isobe S.N."/>
            <person name="Edwards D."/>
            <person name="Erskine W."/>
        </authorList>
    </citation>
    <scope>NUCLEOTIDE SEQUENCE [LARGE SCALE GENOMIC DNA]</scope>
    <source>
        <strain evidence="3">cv. Daliak</strain>
    </source>
</reference>
<evidence type="ECO:0000259" key="1">
    <source>
        <dbReference type="Pfam" id="PF24758"/>
    </source>
</evidence>
<proteinExistence type="predicted"/>
<evidence type="ECO:0000313" key="2">
    <source>
        <dbReference type="EMBL" id="GAU39367.1"/>
    </source>
</evidence>